<evidence type="ECO:0000256" key="1">
    <source>
        <dbReference type="ARBA" id="ARBA00034120"/>
    </source>
</evidence>
<keyword evidence="2" id="KW-0808">Transferase</keyword>
<dbReference type="AlphaFoldDB" id="A0A0F3RG08"/>
<dbReference type="SUPFAM" id="SSF56672">
    <property type="entry name" value="DNA/RNA polymerases"/>
    <property type="match status" value="1"/>
</dbReference>
<dbReference type="PANTHER" id="PTHR34047">
    <property type="entry name" value="NUCLEAR INTRON MATURASE 1, MITOCHONDRIAL-RELATED"/>
    <property type="match status" value="1"/>
</dbReference>
<dbReference type="Proteomes" id="UP000033736">
    <property type="component" value="Unassembled WGS sequence"/>
</dbReference>
<dbReference type="InterPro" id="IPR043502">
    <property type="entry name" value="DNA/RNA_pol_sf"/>
</dbReference>
<protein>
    <submittedName>
        <fullName evidence="2">Reverse transcriptase family protein</fullName>
    </submittedName>
</protein>
<organism evidence="2 3">
    <name type="scientific">Rickettsia argasii T170-B</name>
    <dbReference type="NCBI Taxonomy" id="1268837"/>
    <lineage>
        <taxon>Bacteria</taxon>
        <taxon>Pseudomonadati</taxon>
        <taxon>Pseudomonadota</taxon>
        <taxon>Alphaproteobacteria</taxon>
        <taxon>Rickettsiales</taxon>
        <taxon>Rickettsiaceae</taxon>
        <taxon>Rickettsieae</taxon>
        <taxon>Rickettsia</taxon>
        <taxon>spotted fever group</taxon>
    </lineage>
</organism>
<reference evidence="2 3" key="1">
    <citation type="submission" date="2015-01" db="EMBL/GenBank/DDBJ databases">
        <title>Genome Sequencing of Rickettsiales /home/snadendla/prok_pipe/test/illegal_ec_num.txt.</title>
        <authorList>
            <person name="Daugherty S.C."/>
            <person name="Su Q."/>
            <person name="Abolude K."/>
            <person name="Beier-Sexton M."/>
            <person name="Carlyon J.A."/>
            <person name="Carter R."/>
            <person name="Day N.P."/>
            <person name="Dumler S.J."/>
            <person name="Dyachenko V."/>
            <person name="Godinez A."/>
            <person name="Kurtti T.J."/>
            <person name="Lichay M."/>
            <person name="Mullins K.E."/>
            <person name="Ott S."/>
            <person name="Pappas-Brown V."/>
            <person name="Paris D.H."/>
            <person name="Patel P."/>
            <person name="Richards A.L."/>
            <person name="Sadzewicz L."/>
            <person name="Sears K."/>
            <person name="Seidman D."/>
            <person name="Sengamalay N."/>
            <person name="Stenos J."/>
            <person name="Tallon L.J."/>
            <person name="Vincent G."/>
            <person name="Fraser C.M."/>
            <person name="Munderloh U."/>
            <person name="Dunning-Hotopp J.C."/>
        </authorList>
    </citation>
    <scope>NUCLEOTIDE SEQUENCE [LARGE SCALE GENOMIC DNA]</scope>
    <source>
        <strain evidence="2 3">T170-B</strain>
    </source>
</reference>
<keyword evidence="3" id="KW-1185">Reference proteome</keyword>
<name>A0A0F3RG08_9RICK</name>
<comment type="similarity">
    <text evidence="1">Belongs to the bacterial reverse transcriptase family.</text>
</comment>
<evidence type="ECO:0000313" key="3">
    <source>
        <dbReference type="Proteomes" id="UP000033736"/>
    </source>
</evidence>
<sequence>MTVHSVDGNTWLMKLERIKLLSSQNQDIKFNNLGHIIDLKMLEEQYKELDSKKAVGIDGITKAVYGKKLEANLLLLLTKIRKGQYQAKPARIKLIPKEDGGKRPLVISCFEDKIIESAVSKILNSVFEPIFLKCSYGFRPKLNAHDALRALNRLTYNFNEGAIVEIGYNKVFQYNQTLRVDGISKKENI</sequence>
<dbReference type="EMBL" id="LAOQ01000001">
    <property type="protein sequence ID" value="KJW05193.1"/>
    <property type="molecule type" value="Genomic_DNA"/>
</dbReference>
<dbReference type="GO" id="GO:0003964">
    <property type="term" value="F:RNA-directed DNA polymerase activity"/>
    <property type="evidence" value="ECO:0007669"/>
    <property type="project" value="UniProtKB-KW"/>
</dbReference>
<proteinExistence type="inferred from homology"/>
<comment type="caution">
    <text evidence="2">The sequence shown here is derived from an EMBL/GenBank/DDBJ whole genome shotgun (WGS) entry which is preliminary data.</text>
</comment>
<dbReference type="InterPro" id="IPR051083">
    <property type="entry name" value="GrpII_Intron_Splice-Mob/Def"/>
</dbReference>
<accession>A0A0F3RG08</accession>
<keyword evidence="2" id="KW-0695">RNA-directed DNA polymerase</keyword>
<dbReference type="PANTHER" id="PTHR34047:SF8">
    <property type="entry name" value="PROTEIN YKFC"/>
    <property type="match status" value="1"/>
</dbReference>
<gene>
    <name evidence="2" type="ORF">RAT170B_0004</name>
</gene>
<keyword evidence="2" id="KW-0548">Nucleotidyltransferase</keyword>
<evidence type="ECO:0000313" key="2">
    <source>
        <dbReference type="EMBL" id="KJW05193.1"/>
    </source>
</evidence>
<dbReference type="PATRIC" id="fig|1268837.3.peg.4"/>
<dbReference type="RefSeq" id="WP_261368610.1">
    <property type="nucleotide sequence ID" value="NZ_LAOQ01000001.1"/>
</dbReference>